<dbReference type="GO" id="GO:0000425">
    <property type="term" value="P:pexophagy"/>
    <property type="evidence" value="ECO:0007669"/>
    <property type="project" value="EnsemblFungi"/>
</dbReference>
<keyword evidence="5 6" id="KW-0067">ATP-binding</keyword>
<dbReference type="FunCoup" id="H2AMI0">
    <property type="interactions" value="511"/>
</dbReference>
<dbReference type="InterPro" id="IPR017441">
    <property type="entry name" value="Protein_kinase_ATP_BS"/>
</dbReference>
<dbReference type="InParanoid" id="H2AMI0"/>
<gene>
    <name evidence="9" type="primary">KAFR0A01420</name>
    <name evidence="9" type="ORF">KAFR_0A01420</name>
</gene>
<feature type="compositionally biased region" description="Polar residues" evidence="7">
    <location>
        <begin position="321"/>
        <end position="333"/>
    </location>
</feature>
<feature type="compositionally biased region" description="Polar residues" evidence="7">
    <location>
        <begin position="249"/>
        <end position="264"/>
    </location>
</feature>
<comment type="similarity">
    <text evidence="1">Belongs to the protein kinase superfamily. STE Ser/Thr protein kinase family. MAP kinase kinase kinase subfamily.</text>
</comment>
<feature type="region of interest" description="Disordered" evidence="7">
    <location>
        <begin position="92"/>
        <end position="118"/>
    </location>
</feature>
<dbReference type="RefSeq" id="XP_003954715.1">
    <property type="nucleotide sequence ID" value="XM_003954666.1"/>
</dbReference>
<feature type="compositionally biased region" description="Polar residues" evidence="7">
    <location>
        <begin position="360"/>
        <end position="370"/>
    </location>
</feature>
<dbReference type="FunFam" id="1.10.510.10:FF:000182">
    <property type="entry name" value="MAP kinase kinase kinase mkh1"/>
    <property type="match status" value="1"/>
</dbReference>
<keyword evidence="10" id="KW-1185">Reference proteome</keyword>
<dbReference type="GO" id="GO:0005524">
    <property type="term" value="F:ATP binding"/>
    <property type="evidence" value="ECO:0007669"/>
    <property type="project" value="UniProtKB-UniRule"/>
</dbReference>
<dbReference type="PANTHER" id="PTHR48016">
    <property type="entry name" value="MAP KINASE KINASE KINASE SSK2-RELATED-RELATED"/>
    <property type="match status" value="1"/>
</dbReference>
<feature type="compositionally biased region" description="Basic residues" evidence="7">
    <location>
        <begin position="767"/>
        <end position="777"/>
    </location>
</feature>
<feature type="compositionally biased region" description="Basic residues" evidence="7">
    <location>
        <begin position="611"/>
        <end position="620"/>
    </location>
</feature>
<feature type="region of interest" description="Disordered" evidence="7">
    <location>
        <begin position="428"/>
        <end position="469"/>
    </location>
</feature>
<sequence>MPFLKKITHSHSRSGSGSSIKTGSGLASSASSSKQSSRSRKQLSTDSRGSHVSSSSVQHSISEADTRTRNSRSAILDDLAVYTLESTQSPIQVNTPTMSTVSEPAAGGSRKSSGDTSTNSLSFEKLILSWDSTDPEEWTAQRIASWLKFHEFPETWIACFRRYQLEGNRFLKLLARENFALYEKYLPESKSASYERFQDLLKQTLTKSVNYNHIRQKSLDRTKESRSSSESIKSRYKTEKSKEEVGGSRSASESILTPTKTPISKNDEKAKIRTHQKAKSASSLYRRSFISLRGSLSNSSGNKSPSSNIKLKIPSRPPSIVETSSATTKSITPPVSPSYPQLFKKHQKSSSSESSLLNSIRGTSHNSNAISPIAAMDEPPEKRAFQTSKNHSTESLPKSSKGNNSDVSSPFKQLTHEDRETLWSKIRRRSQFSSPQSNLTIAPPPLSSSPSSTRTLTPTTTNNASSPKTDVLKIKLPKNVTHTISDNMESPISRTALEKRFLPSRQVKNELYILVTKDNKSYIPVKIESIKTSKECKDLFSNSLGINHDNISIQMTDYRSTPGSPLTDDLLDTLVGNLFTGTTLKFFVKDLSSAPQRTRASTTISELHPSLRPKRSKNSVRSRASSMAADEVSIVTSSSDITSFDEHGVGRRYPQTPSYLYDTNEGEELNYWNVKDHVPDDIKAINKPLPVLNLSLPDKAHKTLTPKPSQGSFQIFRKEEASEIDFNKRRESPYVKPELAPKREAPKAPITISPQRNRSMSMGAAPKLRRSNTKVSRKQLTKPLPPLMVISSKNSNQSTDSIVSSYTPGSTQVLVPQPYKGANEVLRKRTSEDSLNPVSNFIMKQKINRSTSNASVTNSIYSSPSPLLKRGSSRRIVSSSSAADVFEENDITFADAPALPDNDDYSSDSSDDIIWSTTKPKGQQRSGSKETFKPDGNQSDVISAPLESNAADNIERKMTLRPSPEVVYQNLEKFFPRANLDKPVLEGVSSPTSPTPSKNIASFNATTINETGLEVEPSAMQPENGSVLSPRLKLPRRTKTIRTIAHEASEARKQSIKLKRQNTKMWGTRMVEVTEKQLVAINKSKNSRGEYKEFAWMKGEMIGKGSFGAVYLCLNVTTGEMMAVKQVEVPKYSSQDENIISTVEALRSEVSTLKDLDHLNIVQYLGFENKDNIYSLFLEYVAGGSVGSLIRMYGRFDEAMIRHLTIQVLRGLSYLHSRGILHRDMKADNLLLDQDGVCKISDFGISRKSNDIYSNSDMTMRGTVFWMAPEMVDTKQGYSAKVDIWSLGCVVLEMFAGKRPWSNLEVVAAMFKIGKSKSAPPIPEDTLPLISQDGRQFLDSCFEIDPESRPTADKLLSHAFSKVYPSFNFKSTELCKFIKSNDKINSSKLRVASKDVND</sequence>
<dbReference type="EMBL" id="HE650821">
    <property type="protein sequence ID" value="CCF55580.1"/>
    <property type="molecule type" value="Genomic_DNA"/>
</dbReference>
<dbReference type="PROSITE" id="PS00108">
    <property type="entry name" value="PROTEIN_KINASE_ST"/>
    <property type="match status" value="1"/>
</dbReference>
<dbReference type="GO" id="GO:0030968">
    <property type="term" value="P:endoplasmic reticulum unfolded protein response"/>
    <property type="evidence" value="ECO:0007669"/>
    <property type="project" value="EnsemblFungi"/>
</dbReference>
<feature type="region of interest" description="Disordered" evidence="7">
    <location>
        <begin position="852"/>
        <end position="873"/>
    </location>
</feature>
<feature type="compositionally biased region" description="Basic and acidic residues" evidence="7">
    <location>
        <begin position="217"/>
        <end position="246"/>
    </location>
</feature>
<evidence type="ECO:0000256" key="3">
    <source>
        <dbReference type="ARBA" id="ARBA00022741"/>
    </source>
</evidence>
<dbReference type="GO" id="GO:0030010">
    <property type="term" value="P:establishment of cell polarity"/>
    <property type="evidence" value="ECO:0007669"/>
    <property type="project" value="EnsemblFungi"/>
</dbReference>
<dbReference type="GO" id="GO:0000196">
    <property type="term" value="P:cell integrity MAPK cascade"/>
    <property type="evidence" value="ECO:0007669"/>
    <property type="project" value="EnsemblFungi"/>
</dbReference>
<dbReference type="GeneID" id="13882309"/>
<feature type="binding site" evidence="6">
    <location>
        <position position="1125"/>
    </location>
    <ligand>
        <name>ATP</name>
        <dbReference type="ChEBI" id="CHEBI:30616"/>
    </ligand>
</feature>
<dbReference type="Proteomes" id="UP000005220">
    <property type="component" value="Chromosome 1"/>
</dbReference>
<dbReference type="PROSITE" id="PS00107">
    <property type="entry name" value="PROTEIN_KINASE_ATP"/>
    <property type="match status" value="1"/>
</dbReference>
<dbReference type="GO" id="GO:0010447">
    <property type="term" value="P:response to acidic pH"/>
    <property type="evidence" value="ECO:0007669"/>
    <property type="project" value="EnsemblFungi"/>
</dbReference>
<evidence type="ECO:0000256" key="5">
    <source>
        <dbReference type="ARBA" id="ARBA00022840"/>
    </source>
</evidence>
<keyword evidence="4" id="KW-0418">Kinase</keyword>
<feature type="region of interest" description="Disordered" evidence="7">
    <location>
        <begin position="894"/>
        <end position="941"/>
    </location>
</feature>
<evidence type="ECO:0000256" key="6">
    <source>
        <dbReference type="PROSITE-ProRule" id="PRU10141"/>
    </source>
</evidence>
<dbReference type="Pfam" id="PF00069">
    <property type="entry name" value="Pkinase"/>
    <property type="match status" value="1"/>
</dbReference>
<feature type="compositionally biased region" description="Low complexity" evidence="7">
    <location>
        <begin position="448"/>
        <end position="467"/>
    </location>
</feature>
<dbReference type="eggNOG" id="KOG0198">
    <property type="taxonomic scope" value="Eukaryota"/>
</dbReference>
<evidence type="ECO:0000256" key="1">
    <source>
        <dbReference type="ARBA" id="ARBA00006529"/>
    </source>
</evidence>
<proteinExistence type="inferred from homology"/>
<dbReference type="PANTHER" id="PTHR48016:SF48">
    <property type="entry name" value="SERINE_THREONINE-PROTEIN KINASE BCK1_SLK1_SSP31"/>
    <property type="match status" value="1"/>
</dbReference>
<dbReference type="GO" id="GO:0060237">
    <property type="term" value="P:regulation of fungal-type cell wall organization"/>
    <property type="evidence" value="ECO:0007669"/>
    <property type="project" value="EnsemblFungi"/>
</dbReference>
<feature type="region of interest" description="Disordered" evidence="7">
    <location>
        <begin position="753"/>
        <end position="777"/>
    </location>
</feature>
<dbReference type="PROSITE" id="PS50011">
    <property type="entry name" value="PROTEIN_KINASE_DOM"/>
    <property type="match status" value="1"/>
</dbReference>
<evidence type="ECO:0000259" key="8">
    <source>
        <dbReference type="PROSITE" id="PS50011"/>
    </source>
</evidence>
<evidence type="ECO:0000313" key="10">
    <source>
        <dbReference type="Proteomes" id="UP000005220"/>
    </source>
</evidence>
<feature type="compositionally biased region" description="Low complexity" evidence="7">
    <location>
        <begin position="294"/>
        <end position="310"/>
    </location>
</feature>
<feature type="region of interest" description="Disordered" evidence="7">
    <location>
        <begin position="599"/>
        <end position="625"/>
    </location>
</feature>
<feature type="region of interest" description="Disordered" evidence="7">
    <location>
        <begin position="1"/>
        <end position="69"/>
    </location>
</feature>
<dbReference type="KEGG" id="kaf:KAFR_0A01420"/>
<keyword evidence="2" id="KW-0808">Transferase</keyword>
<dbReference type="SMART" id="SM00220">
    <property type="entry name" value="S_TKc"/>
    <property type="match status" value="1"/>
</dbReference>
<keyword evidence="3 6" id="KW-0547">Nucleotide-binding</keyword>
<dbReference type="Gene3D" id="1.10.510.10">
    <property type="entry name" value="Transferase(Phosphotransferase) domain 1"/>
    <property type="match status" value="1"/>
</dbReference>
<dbReference type="InterPro" id="IPR000719">
    <property type="entry name" value="Prot_kinase_dom"/>
</dbReference>
<protein>
    <recommendedName>
        <fullName evidence="8">Protein kinase domain-containing protein</fullName>
    </recommendedName>
</protein>
<feature type="compositionally biased region" description="Polar residues" evidence="7">
    <location>
        <begin position="852"/>
        <end position="865"/>
    </location>
</feature>
<feature type="region of interest" description="Disordered" evidence="7">
    <location>
        <begin position="294"/>
        <end position="416"/>
    </location>
</feature>
<dbReference type="FunFam" id="3.30.200.20:FF:000387">
    <property type="entry name" value="Serine/threonine-protein kinase STE11"/>
    <property type="match status" value="1"/>
</dbReference>
<dbReference type="STRING" id="1071382.H2AMI0"/>
<feature type="compositionally biased region" description="Acidic residues" evidence="7">
    <location>
        <begin position="901"/>
        <end position="911"/>
    </location>
</feature>
<feature type="compositionally biased region" description="Low complexity" evidence="7">
    <location>
        <begin position="13"/>
        <end position="61"/>
    </location>
</feature>
<dbReference type="InterPro" id="IPR011009">
    <property type="entry name" value="Kinase-like_dom_sf"/>
</dbReference>
<feature type="compositionally biased region" description="Low complexity" evidence="7">
    <location>
        <begin position="349"/>
        <end position="359"/>
    </location>
</feature>
<dbReference type="InterPro" id="IPR008271">
    <property type="entry name" value="Ser/Thr_kinase_AS"/>
</dbReference>
<reference evidence="9 10" key="1">
    <citation type="journal article" date="2011" name="Proc. Natl. Acad. Sci. U.S.A.">
        <title>Evolutionary erosion of yeast sex chromosomes by mating-type switching accidents.</title>
        <authorList>
            <person name="Gordon J.L."/>
            <person name="Armisen D."/>
            <person name="Proux-Wera E."/>
            <person name="Oheigeartaigh S.S."/>
            <person name="Byrne K.P."/>
            <person name="Wolfe K.H."/>
        </authorList>
    </citation>
    <scope>NUCLEOTIDE SEQUENCE [LARGE SCALE GENOMIC DNA]</scope>
    <source>
        <strain evidence="10">ATCC 22294 / BCRC 22015 / CBS 2517 / CECT 1963 / NBRC 1671 / NRRL Y-8276</strain>
    </source>
</reference>
<evidence type="ECO:0000256" key="7">
    <source>
        <dbReference type="SAM" id="MobiDB-lite"/>
    </source>
</evidence>
<evidence type="ECO:0000256" key="2">
    <source>
        <dbReference type="ARBA" id="ARBA00022679"/>
    </source>
</evidence>
<accession>H2AMI0</accession>
<evidence type="ECO:0000256" key="4">
    <source>
        <dbReference type="ARBA" id="ARBA00022777"/>
    </source>
</evidence>
<evidence type="ECO:0000313" key="9">
    <source>
        <dbReference type="EMBL" id="CCF55580.1"/>
    </source>
</evidence>
<feature type="region of interest" description="Disordered" evidence="7">
    <location>
        <begin position="216"/>
        <end position="279"/>
    </location>
</feature>
<dbReference type="OrthoDB" id="266718at2759"/>
<dbReference type="SUPFAM" id="SSF56112">
    <property type="entry name" value="Protein kinase-like (PK-like)"/>
    <property type="match status" value="1"/>
</dbReference>
<dbReference type="InterPro" id="IPR050538">
    <property type="entry name" value="MAP_kinase_kinase_kinase"/>
</dbReference>
<feature type="compositionally biased region" description="Polar residues" evidence="7">
    <location>
        <begin position="385"/>
        <end position="412"/>
    </location>
</feature>
<feature type="compositionally biased region" description="Polar residues" evidence="7">
    <location>
        <begin position="431"/>
        <end position="440"/>
    </location>
</feature>
<feature type="compositionally biased region" description="Polar residues" evidence="7">
    <location>
        <begin position="915"/>
        <end position="926"/>
    </location>
</feature>
<dbReference type="HOGENOM" id="CLU_002516_0_0_1"/>
<dbReference type="GO" id="GO:0004709">
    <property type="term" value="F:MAP kinase kinase kinase activity"/>
    <property type="evidence" value="ECO:0007669"/>
    <property type="project" value="EnsemblFungi"/>
</dbReference>
<organism evidence="9 10">
    <name type="scientific">Kazachstania africana (strain ATCC 22294 / BCRC 22015 / CBS 2517 / CECT 1963 / NBRC 1671 / NRRL Y-8276)</name>
    <name type="common">Yeast</name>
    <name type="synonym">Kluyveromyces africanus</name>
    <dbReference type="NCBI Taxonomy" id="1071382"/>
    <lineage>
        <taxon>Eukaryota</taxon>
        <taxon>Fungi</taxon>
        <taxon>Dikarya</taxon>
        <taxon>Ascomycota</taxon>
        <taxon>Saccharomycotina</taxon>
        <taxon>Saccharomycetes</taxon>
        <taxon>Saccharomycetales</taxon>
        <taxon>Saccharomycetaceae</taxon>
        <taxon>Kazachstania</taxon>
    </lineage>
</organism>
<name>H2AMI0_KAZAF</name>
<feature type="compositionally biased region" description="Polar residues" evidence="7">
    <location>
        <begin position="92"/>
        <end position="102"/>
    </location>
</feature>
<feature type="compositionally biased region" description="Basic residues" evidence="7">
    <location>
        <begin position="1"/>
        <end position="12"/>
    </location>
</feature>
<feature type="domain" description="Protein kinase" evidence="8">
    <location>
        <begin position="1096"/>
        <end position="1361"/>
    </location>
</feature>